<proteinExistence type="predicted"/>
<organism evidence="1 2">
    <name type="scientific">Panagrolaimus sp. JU765</name>
    <dbReference type="NCBI Taxonomy" id="591449"/>
    <lineage>
        <taxon>Eukaryota</taxon>
        <taxon>Metazoa</taxon>
        <taxon>Ecdysozoa</taxon>
        <taxon>Nematoda</taxon>
        <taxon>Chromadorea</taxon>
        <taxon>Rhabditida</taxon>
        <taxon>Tylenchina</taxon>
        <taxon>Panagrolaimomorpha</taxon>
        <taxon>Panagrolaimoidea</taxon>
        <taxon>Panagrolaimidae</taxon>
        <taxon>Panagrolaimus</taxon>
    </lineage>
</organism>
<protein>
    <submittedName>
        <fullName evidence="2">Uncharacterized protein</fullName>
    </submittedName>
</protein>
<dbReference type="WBParaSite" id="JU765_v2.g17525.t1">
    <property type="protein sequence ID" value="JU765_v2.g17525.t1"/>
    <property type="gene ID" value="JU765_v2.g17525"/>
</dbReference>
<reference evidence="2" key="1">
    <citation type="submission" date="2022-11" db="UniProtKB">
        <authorList>
            <consortium name="WormBaseParasite"/>
        </authorList>
    </citation>
    <scope>IDENTIFICATION</scope>
</reference>
<sequence length="122" mass="13271">VPQGCLRFHRRQSFDFYILVSPKGFKNLIAVSSNPGSEESEGSKSLPESEMGETDTLNTEHLEQFVRSGRNGRRNAMHDLGVHELDIGAHKLAEQFAQLEASSSQAGPSGCGSSEANQDHSN</sequence>
<accession>A0AC34QLF9</accession>
<dbReference type="Proteomes" id="UP000887576">
    <property type="component" value="Unplaced"/>
</dbReference>
<evidence type="ECO:0000313" key="2">
    <source>
        <dbReference type="WBParaSite" id="JU765_v2.g17525.t1"/>
    </source>
</evidence>
<evidence type="ECO:0000313" key="1">
    <source>
        <dbReference type="Proteomes" id="UP000887576"/>
    </source>
</evidence>
<name>A0AC34QLF9_9BILA</name>